<accession>A0A0F8XHB7</accession>
<comment type="caution">
    <text evidence="1">The sequence shown here is derived from an EMBL/GenBank/DDBJ whole genome shotgun (WGS) entry which is preliminary data.</text>
</comment>
<protein>
    <submittedName>
        <fullName evidence="1">Uncharacterized protein</fullName>
    </submittedName>
</protein>
<dbReference type="Gene3D" id="1.25.40.10">
    <property type="entry name" value="Tetratricopeptide repeat domain"/>
    <property type="match status" value="1"/>
</dbReference>
<dbReference type="SUPFAM" id="SSF48452">
    <property type="entry name" value="TPR-like"/>
    <property type="match status" value="1"/>
</dbReference>
<dbReference type="InterPro" id="IPR011990">
    <property type="entry name" value="TPR-like_helical_dom_sf"/>
</dbReference>
<dbReference type="AlphaFoldDB" id="A0A0F8XHB7"/>
<organism evidence="1">
    <name type="scientific">marine sediment metagenome</name>
    <dbReference type="NCBI Taxonomy" id="412755"/>
    <lineage>
        <taxon>unclassified sequences</taxon>
        <taxon>metagenomes</taxon>
        <taxon>ecological metagenomes</taxon>
    </lineage>
</organism>
<sequence>MSFIEDHNSFVDAIKKLIEDKDYIRASTLLKNKLVKEPEVSVFQLFYFEVLIQLHKYKEAKLWLKKFIAKCKSQTDVYYYEGLYYFLEDNLNQSMESLGKCFKRKVYYLKKLSTDDTFDLLKETKEFKKLIKPAKVFQVNEFISLKLIFSKTLIYVCGDLFLTCQKVALNLAPNEFEKYDNFDDIDGAVDFYESKASKEEVIITPEEEFWVHCSNLQTWVENKYNTNILTKYLSFPILEELSQRGISYFVTIFKEEIISRIKTGGIKILLYFIEGDYLNYLSEEDFFDSLLSIEDAEIIRNISNLIPLR</sequence>
<reference evidence="1" key="1">
    <citation type="journal article" date="2015" name="Nature">
        <title>Complex archaea that bridge the gap between prokaryotes and eukaryotes.</title>
        <authorList>
            <person name="Spang A."/>
            <person name="Saw J.H."/>
            <person name="Jorgensen S.L."/>
            <person name="Zaremba-Niedzwiedzka K."/>
            <person name="Martijn J."/>
            <person name="Lind A.E."/>
            <person name="van Eijk R."/>
            <person name="Schleper C."/>
            <person name="Guy L."/>
            <person name="Ettema T.J."/>
        </authorList>
    </citation>
    <scope>NUCLEOTIDE SEQUENCE</scope>
</reference>
<gene>
    <name evidence="1" type="ORF">LCGC14_3025040</name>
</gene>
<dbReference type="EMBL" id="LAZR01063003">
    <property type="protein sequence ID" value="KKK60370.1"/>
    <property type="molecule type" value="Genomic_DNA"/>
</dbReference>
<feature type="non-terminal residue" evidence="1">
    <location>
        <position position="309"/>
    </location>
</feature>
<name>A0A0F8XHB7_9ZZZZ</name>
<proteinExistence type="predicted"/>
<evidence type="ECO:0000313" key="1">
    <source>
        <dbReference type="EMBL" id="KKK60370.1"/>
    </source>
</evidence>